<organism evidence="4 5">
    <name type="scientific">Cellulomonas septica</name>
    <dbReference type="NCBI Taxonomy" id="285080"/>
    <lineage>
        <taxon>Bacteria</taxon>
        <taxon>Bacillati</taxon>
        <taxon>Actinomycetota</taxon>
        <taxon>Actinomycetes</taxon>
        <taxon>Micrococcales</taxon>
        <taxon>Cellulomonadaceae</taxon>
        <taxon>Cellulomonas</taxon>
    </lineage>
</organism>
<dbReference type="Gene3D" id="3.30.750.24">
    <property type="entry name" value="STAS domain"/>
    <property type="match status" value="1"/>
</dbReference>
<dbReference type="Pfam" id="PF01740">
    <property type="entry name" value="STAS"/>
    <property type="match status" value="1"/>
</dbReference>
<protein>
    <recommendedName>
        <fullName evidence="2">Anti-sigma factor antagonist</fullName>
    </recommendedName>
</protein>
<sequence length="110" mass="11872">MEIETDLRPDAAVLRPAGRLTMVTASELRSRVDETVAAGHRVVVLDLADTTFMDSSGLGALVGGLRATREVGGDLRIARPGPQIRTVLQLTTMDRVLRPYDTVEDALRAS</sequence>
<evidence type="ECO:0000256" key="1">
    <source>
        <dbReference type="ARBA" id="ARBA00009013"/>
    </source>
</evidence>
<proteinExistence type="inferred from homology"/>
<feature type="domain" description="STAS" evidence="3">
    <location>
        <begin position="1"/>
        <end position="110"/>
    </location>
</feature>
<reference evidence="4 5" key="1">
    <citation type="submission" date="2020-04" db="EMBL/GenBank/DDBJ databases">
        <title>MicrobeNet Type strains.</title>
        <authorList>
            <person name="Nicholson A.C."/>
        </authorList>
    </citation>
    <scope>NUCLEOTIDE SEQUENCE [LARGE SCALE GENOMIC DNA]</scope>
    <source>
        <strain evidence="4 5">ATCC BAA-787</strain>
    </source>
</reference>
<evidence type="ECO:0000313" key="4">
    <source>
        <dbReference type="EMBL" id="NKY40559.1"/>
    </source>
</evidence>
<dbReference type="RefSeq" id="WP_168679490.1">
    <property type="nucleotide sequence ID" value="NZ_JAAXOY010000394.1"/>
</dbReference>
<dbReference type="PROSITE" id="PS50801">
    <property type="entry name" value="STAS"/>
    <property type="match status" value="1"/>
</dbReference>
<dbReference type="InterPro" id="IPR002645">
    <property type="entry name" value="STAS_dom"/>
</dbReference>
<evidence type="ECO:0000256" key="2">
    <source>
        <dbReference type="RuleBase" id="RU003749"/>
    </source>
</evidence>
<accession>A0ABX1K1V5</accession>
<dbReference type="InterPro" id="IPR036513">
    <property type="entry name" value="STAS_dom_sf"/>
</dbReference>
<evidence type="ECO:0000259" key="3">
    <source>
        <dbReference type="PROSITE" id="PS50801"/>
    </source>
</evidence>
<name>A0ABX1K1V5_9CELL</name>
<dbReference type="Proteomes" id="UP000777774">
    <property type="component" value="Unassembled WGS sequence"/>
</dbReference>
<comment type="similarity">
    <text evidence="1 2">Belongs to the anti-sigma-factor antagonist family.</text>
</comment>
<dbReference type="NCBIfam" id="TIGR00377">
    <property type="entry name" value="ant_ant_sig"/>
    <property type="match status" value="1"/>
</dbReference>
<dbReference type="InterPro" id="IPR003658">
    <property type="entry name" value="Anti-sigma_ant"/>
</dbReference>
<dbReference type="PANTHER" id="PTHR33495:SF2">
    <property type="entry name" value="ANTI-SIGMA FACTOR ANTAGONIST TM_1081-RELATED"/>
    <property type="match status" value="1"/>
</dbReference>
<comment type="caution">
    <text evidence="4">The sequence shown here is derived from an EMBL/GenBank/DDBJ whole genome shotgun (WGS) entry which is preliminary data.</text>
</comment>
<keyword evidence="5" id="KW-1185">Reference proteome</keyword>
<evidence type="ECO:0000313" key="5">
    <source>
        <dbReference type="Proteomes" id="UP000777774"/>
    </source>
</evidence>
<dbReference type="EMBL" id="JAAXOY010000394">
    <property type="protein sequence ID" value="NKY40559.1"/>
    <property type="molecule type" value="Genomic_DNA"/>
</dbReference>
<dbReference type="CDD" id="cd07043">
    <property type="entry name" value="STAS_anti-anti-sigma_factors"/>
    <property type="match status" value="1"/>
</dbReference>
<dbReference type="SUPFAM" id="SSF52091">
    <property type="entry name" value="SpoIIaa-like"/>
    <property type="match status" value="1"/>
</dbReference>
<gene>
    <name evidence="4" type="ORF">HGA02_13800</name>
</gene>
<dbReference type="PANTHER" id="PTHR33495">
    <property type="entry name" value="ANTI-SIGMA FACTOR ANTAGONIST TM_1081-RELATED-RELATED"/>
    <property type="match status" value="1"/>
</dbReference>